<gene>
    <name evidence="1" type="ORF">IBJ83_07750</name>
</gene>
<organism evidence="1 2">
    <name type="scientific">Parvimonas parva</name>
    <dbReference type="NCBI Taxonomy" id="2769485"/>
    <lineage>
        <taxon>Bacteria</taxon>
        <taxon>Bacillati</taxon>
        <taxon>Bacillota</taxon>
        <taxon>Tissierellia</taxon>
        <taxon>Tissierellales</taxon>
        <taxon>Peptoniphilaceae</taxon>
        <taxon>Parvimonas</taxon>
    </lineage>
</organism>
<reference evidence="1 2" key="1">
    <citation type="submission" date="2020-09" db="EMBL/GenBank/DDBJ databases">
        <title>Parvimonas S3374 sp. nov.</title>
        <authorList>
            <person name="Buhl M."/>
        </authorList>
    </citation>
    <scope>NUCLEOTIDE SEQUENCE [LARGE SCALE GENOMIC DNA]</scope>
    <source>
        <strain evidence="1 2">S3374</strain>
    </source>
</reference>
<evidence type="ECO:0000313" key="2">
    <source>
        <dbReference type="Proteomes" id="UP000823123"/>
    </source>
</evidence>
<accession>A0ABS1CAU0</accession>
<dbReference type="RefSeq" id="WP_201276001.1">
    <property type="nucleotide sequence ID" value="NZ_JACVDA010000028.1"/>
</dbReference>
<dbReference type="Proteomes" id="UP000823123">
    <property type="component" value="Unassembled WGS sequence"/>
</dbReference>
<comment type="caution">
    <text evidence="1">The sequence shown here is derived from an EMBL/GenBank/DDBJ whole genome shotgun (WGS) entry which is preliminary data.</text>
</comment>
<evidence type="ECO:0000313" key="1">
    <source>
        <dbReference type="EMBL" id="MBK1469180.1"/>
    </source>
</evidence>
<keyword evidence="2" id="KW-1185">Reference proteome</keyword>
<sequence>MENKQIYDFAVKWESVFRDFTNYKFQDIYFKLINDCEKLGFKEGLGIGFEYSYEEAFCDYLDFEDIVDYISDVDILGSIIYHKLKTFDKNSDAYEFSLWLNIAFTRFVEIFCVKIIDKRLKNVNISSKKHLKKLGVSKIVEEVVTLNNLGEVKFYIYENFAGISRKIEEKSFNIDSEMVEKIFENLICSINKRKFPKDDIDENFWTLSLEDISYEKYKFKDFLGNDLFFDSLSLSEFIRNTLDIDDLLLFDNNKYDEIEKFEIKYDRITKISDDETNYSENFIIDADLGTIEHIQNISEDIVVSKKYQIKYEIKKLLDEINSKNLFENNKQNLNEIIFPSNEERKYSVIIDFKKKGQKVINGFYYKNNLPKCWRNLIYNIEHLIKFFDYKELFDEKVYDKKLSSKYDFMFCSVVFSDCGKKYYYISEDNNINIGDDVLVSVGKEHKIKIVKVVKIEYFNEKNSPFPIEKTKRIIRKCVKSDYYLYEDYE</sequence>
<name>A0ABS1CAU0_9FIRM</name>
<protein>
    <submittedName>
        <fullName evidence="1">Uncharacterized protein</fullName>
    </submittedName>
</protein>
<dbReference type="EMBL" id="JACVDA010000028">
    <property type="protein sequence ID" value="MBK1469180.1"/>
    <property type="molecule type" value="Genomic_DNA"/>
</dbReference>
<proteinExistence type="predicted"/>